<dbReference type="EMBL" id="JABWUV010000003">
    <property type="protein sequence ID" value="KAF6369116.1"/>
    <property type="molecule type" value="Genomic_DNA"/>
</dbReference>
<keyword evidence="2" id="KW-0812">Transmembrane</keyword>
<organism evidence="3 4">
    <name type="scientific">Myotis myotis</name>
    <name type="common">Greater mouse-eared bat</name>
    <name type="synonym">Vespertilio myotis</name>
    <dbReference type="NCBI Taxonomy" id="51298"/>
    <lineage>
        <taxon>Eukaryota</taxon>
        <taxon>Metazoa</taxon>
        <taxon>Chordata</taxon>
        <taxon>Craniata</taxon>
        <taxon>Vertebrata</taxon>
        <taxon>Euteleostomi</taxon>
        <taxon>Mammalia</taxon>
        <taxon>Eutheria</taxon>
        <taxon>Laurasiatheria</taxon>
        <taxon>Chiroptera</taxon>
        <taxon>Yangochiroptera</taxon>
        <taxon>Vespertilionidae</taxon>
        <taxon>Myotis</taxon>
    </lineage>
</organism>
<evidence type="ECO:0000256" key="2">
    <source>
        <dbReference type="SAM" id="Phobius"/>
    </source>
</evidence>
<protein>
    <submittedName>
        <fullName evidence="3">Uncharacterized protein</fullName>
    </submittedName>
</protein>
<gene>
    <name evidence="3" type="ORF">mMyoMyo1_010521</name>
</gene>
<feature type="region of interest" description="Disordered" evidence="1">
    <location>
        <begin position="1"/>
        <end position="23"/>
    </location>
</feature>
<feature type="compositionally biased region" description="Polar residues" evidence="1">
    <location>
        <begin position="1"/>
        <end position="13"/>
    </location>
</feature>
<name>A0A7J7Z5B6_MYOMY</name>
<reference evidence="3 4" key="1">
    <citation type="journal article" date="2020" name="Nature">
        <title>Six reference-quality genomes reveal evolution of bat adaptations.</title>
        <authorList>
            <person name="Jebb D."/>
            <person name="Huang Z."/>
            <person name="Pippel M."/>
            <person name="Hughes G.M."/>
            <person name="Lavrichenko K."/>
            <person name="Devanna P."/>
            <person name="Winkler S."/>
            <person name="Jermiin L.S."/>
            <person name="Skirmuntt E.C."/>
            <person name="Katzourakis A."/>
            <person name="Burkitt-Gray L."/>
            <person name="Ray D.A."/>
            <person name="Sullivan K.A.M."/>
            <person name="Roscito J.G."/>
            <person name="Kirilenko B.M."/>
            <person name="Davalos L.M."/>
            <person name="Corthals A.P."/>
            <person name="Power M.L."/>
            <person name="Jones G."/>
            <person name="Ransome R.D."/>
            <person name="Dechmann D.K.N."/>
            <person name="Locatelli A.G."/>
            <person name="Puechmaille S.J."/>
            <person name="Fedrigo O."/>
            <person name="Jarvis E.D."/>
            <person name="Hiller M."/>
            <person name="Vernes S.C."/>
            <person name="Myers E.W."/>
            <person name="Teeling E.C."/>
        </authorList>
    </citation>
    <scope>NUCLEOTIDE SEQUENCE [LARGE SCALE GENOMIC DNA]</scope>
    <source>
        <strain evidence="3">MMyoMyo1</strain>
        <tissue evidence="3">Flight muscle</tissue>
    </source>
</reference>
<comment type="caution">
    <text evidence="3">The sequence shown here is derived from an EMBL/GenBank/DDBJ whole genome shotgun (WGS) entry which is preliminary data.</text>
</comment>
<evidence type="ECO:0000256" key="1">
    <source>
        <dbReference type="SAM" id="MobiDB-lite"/>
    </source>
</evidence>
<keyword evidence="2" id="KW-1133">Transmembrane helix</keyword>
<evidence type="ECO:0000313" key="4">
    <source>
        <dbReference type="Proteomes" id="UP000527355"/>
    </source>
</evidence>
<proteinExistence type="predicted"/>
<dbReference type="AlphaFoldDB" id="A0A7J7Z5B6"/>
<dbReference type="Proteomes" id="UP000527355">
    <property type="component" value="Unassembled WGS sequence"/>
</dbReference>
<accession>A0A7J7Z5B6</accession>
<keyword evidence="2" id="KW-0472">Membrane</keyword>
<feature type="transmembrane region" description="Helical" evidence="2">
    <location>
        <begin position="78"/>
        <end position="99"/>
    </location>
</feature>
<keyword evidence="4" id="KW-1185">Reference proteome</keyword>
<sequence length="123" mass="13814">METLVSENDSVQGSLRLSPQLPPQRLNPQTLLRQYQSTLPSFHWSPGRVALNKILNVGPLRGYLCLQRICLSLADRNLAAFHSLILCGYLFLVLVLWAMGPGLRFRPHASQGVPFQLRYLSAT</sequence>
<evidence type="ECO:0000313" key="3">
    <source>
        <dbReference type="EMBL" id="KAF6369116.1"/>
    </source>
</evidence>